<keyword evidence="1" id="KW-0843">Virulence</keyword>
<dbReference type="Gene3D" id="2.160.20.20">
    <property type="match status" value="2"/>
</dbReference>
<dbReference type="PANTHER" id="PTHR35037:SF3">
    <property type="entry name" value="C-TERMINAL REGION OF AIDA-LIKE PROTEIN"/>
    <property type="match status" value="1"/>
</dbReference>
<dbReference type="InterPro" id="IPR011050">
    <property type="entry name" value="Pectin_lyase_fold/virulence"/>
</dbReference>
<dbReference type="InterPro" id="IPR036709">
    <property type="entry name" value="Autotransporte_beta_dom_sf"/>
</dbReference>
<evidence type="ECO:0000259" key="3">
    <source>
        <dbReference type="PROSITE" id="PS51208"/>
    </source>
</evidence>
<dbReference type="Proteomes" id="UP001058124">
    <property type="component" value="Unassembled WGS sequence"/>
</dbReference>
<dbReference type="InterPro" id="IPR043990">
    <property type="entry name" value="AC_1"/>
</dbReference>
<dbReference type="Pfam" id="PF03797">
    <property type="entry name" value="Autotransporter"/>
    <property type="match status" value="1"/>
</dbReference>
<dbReference type="Pfam" id="PF18883">
    <property type="entry name" value="AC_1"/>
    <property type="match status" value="1"/>
</dbReference>
<proteinExistence type="predicted"/>
<keyword evidence="5" id="KW-1185">Reference proteome</keyword>
<dbReference type="InterPro" id="IPR006315">
    <property type="entry name" value="OM_autotransptr_brl_dom"/>
</dbReference>
<keyword evidence="2" id="KW-1133">Transmembrane helix</keyword>
<dbReference type="SMART" id="SM00869">
    <property type="entry name" value="Autotransporter"/>
    <property type="match status" value="1"/>
</dbReference>
<dbReference type="SUPFAM" id="SSF51126">
    <property type="entry name" value="Pectin lyase-like"/>
    <property type="match status" value="2"/>
</dbReference>
<dbReference type="EMBL" id="BRLH01000009">
    <property type="protein sequence ID" value="GKX56924.1"/>
    <property type="molecule type" value="Genomic_DNA"/>
</dbReference>
<reference evidence="4" key="1">
    <citation type="submission" date="2022-06" db="EMBL/GenBank/DDBJ databases">
        <title>Draft genome sequences of Leminorella grimontii str. JCM5902.</title>
        <authorList>
            <person name="Wakabayashi Y."/>
            <person name="Kojima K."/>
        </authorList>
    </citation>
    <scope>NUCLEOTIDE SEQUENCE</scope>
    <source>
        <strain evidence="4">JCM 5902</strain>
    </source>
</reference>
<dbReference type="RefSeq" id="WP_134389176.1">
    <property type="nucleotide sequence ID" value="NZ_BRLH01000009.1"/>
</dbReference>
<dbReference type="InterPro" id="IPR005546">
    <property type="entry name" value="Autotransporte_beta"/>
</dbReference>
<dbReference type="SUPFAM" id="SSF103515">
    <property type="entry name" value="Autotransporter"/>
    <property type="match status" value="1"/>
</dbReference>
<sequence>MNRIYNIVWNHAVGWTVTSEFGRGRKKSSSPRRRLALAGLAIVSSFAAPGVYAVDYTSPFLASAGEHKILQPDDTVTVSGLSNSGAVVASGSHAQVSANGATITVTGDSTYGGFVENGGALDFVDTDITAQGYGIFGDGGSVTLTDGVIVSTGGAASGSGGVAIKNGDMTLSGTKIVTEGAWSEGVFGAASSLDISNADVQTLGDYSVAISVAAGSSASVKNSTIKTQGLAAFGLAMFGNSLTVTDTEISTQGDAAAGLYAYLGHMDMNGGKITTTGKGAHGALIEQGASVTLTNVNIGVSGEDAQGVLVNGSTDVELNNVTITSGASASSVNDRTSGVLVKGNGASVKVTDSHIIMDALLADGVRAEENATATIAGGSITSQSGNLVALHAKGDGAQIDASGLMIKLDGDSANGVVTSGASKVTLDGVTISATGKTAYGIHVGTSISSAVFSPNGVVEANDTTIHMTGQGSYGALVRDGSSALLTGSRITMEGDSATGVMLQSYGTSGAENYDGPRISIKQSSIVTKGNDSYGTFSSTLGGLNETVLNLETVSIDTEGSGSHGLTTIGDNNRVEGDGVFIHAKGEYASGVVQMMENGDSGGISLKNSRIMSDKFDAITIYASQNGEIALIGSEVSVGTGSVLNVDGASNARLLADSSVLNGNISVTDGSQLDATLSNGTRWNGATQSDFALTMNDSRWVMQEDSLIGSLTANASTIAFDAPAAGAFKTLTMGALAGSGATFVLNAVLNDGDANSQSDRVHITGDASGNHTLVINNAGGLGALTTGDGIQVVQIDGGSTGGFTLGNTVSAGAYQYLLYQGGSVDDNDWYLRSYLDVTPPTPDPDPNVTEPKPKPQILYRPEVAGYAVAPYLNQQYGFDTVGTFHERRGDSVVRRKDGAWGRISGQHVENESGRFGYKTDTWFAQLGADVYESVSASGVRTVGGVMMTLGHQRTDARDSVRRLSSELSAHTGKVDSNGYGLGAYYSMSMENGAYLDLTGQGTYYRNDYSSDRNAKQNGYGAVASIEAGHAFALGNGWSVEPQAQLMYQYLNLDGFSDDVSSVSGVAENSARARGGLRIVKEMQGVKPYVTMDVVHNLTDSPDVRVADVKMKTDFTETWWRIGTGVSADLSDRVSVYGDVKYQKDASSDVDGYGGSLGIKIQF</sequence>
<dbReference type="Gene3D" id="2.40.128.130">
    <property type="entry name" value="Autotransporter beta-domain"/>
    <property type="match status" value="1"/>
</dbReference>
<organism evidence="4 5">
    <name type="scientific">Leminorella grimontii</name>
    <dbReference type="NCBI Taxonomy" id="82981"/>
    <lineage>
        <taxon>Bacteria</taxon>
        <taxon>Pseudomonadati</taxon>
        <taxon>Pseudomonadota</taxon>
        <taxon>Gammaproteobacteria</taxon>
        <taxon>Enterobacterales</taxon>
        <taxon>Budviciaceae</taxon>
        <taxon>Leminorella</taxon>
    </lineage>
</organism>
<dbReference type="InterPro" id="IPR012332">
    <property type="entry name" value="Autotransporter_pectin_lyase_C"/>
</dbReference>
<gene>
    <name evidence="4" type="primary">yapE</name>
    <name evidence="4" type="ORF">SOASR030_30360</name>
</gene>
<keyword evidence="2" id="KW-0472">Membrane</keyword>
<dbReference type="CDD" id="cd00253">
    <property type="entry name" value="PL_Passenger_AT"/>
    <property type="match status" value="1"/>
</dbReference>
<dbReference type="InterPro" id="IPR006626">
    <property type="entry name" value="PbH1"/>
</dbReference>
<evidence type="ECO:0000256" key="2">
    <source>
        <dbReference type="SAM" id="Phobius"/>
    </source>
</evidence>
<dbReference type="SMART" id="SM00710">
    <property type="entry name" value="PbH1"/>
    <property type="match status" value="5"/>
</dbReference>
<dbReference type="Pfam" id="PF13018">
    <property type="entry name" value="ESPR"/>
    <property type="match status" value="1"/>
</dbReference>
<dbReference type="InterPro" id="IPR051551">
    <property type="entry name" value="Autotransporter_adhesion"/>
</dbReference>
<keyword evidence="2" id="KW-0812">Transmembrane</keyword>
<comment type="caution">
    <text evidence="4">The sequence shown here is derived from an EMBL/GenBank/DDBJ whole genome shotgun (WGS) entry which is preliminary data.</text>
</comment>
<evidence type="ECO:0000313" key="4">
    <source>
        <dbReference type="EMBL" id="GKX56924.1"/>
    </source>
</evidence>
<accession>A0AAV5N7H7</accession>
<dbReference type="InterPro" id="IPR024973">
    <property type="entry name" value="ESPR"/>
</dbReference>
<feature type="domain" description="Autotransporter" evidence="3">
    <location>
        <begin position="891"/>
        <end position="1161"/>
    </location>
</feature>
<name>A0AAV5N7H7_9GAMM</name>
<dbReference type="AlphaFoldDB" id="A0AAV5N7H7"/>
<dbReference type="PROSITE" id="PS51208">
    <property type="entry name" value="AUTOTRANSPORTER"/>
    <property type="match status" value="1"/>
</dbReference>
<dbReference type="NCBIfam" id="TIGR01414">
    <property type="entry name" value="autotrans_barl"/>
    <property type="match status" value="1"/>
</dbReference>
<dbReference type="PANTHER" id="PTHR35037">
    <property type="entry name" value="C-TERMINAL REGION OF AIDA-LIKE PROTEIN"/>
    <property type="match status" value="1"/>
</dbReference>
<evidence type="ECO:0000256" key="1">
    <source>
        <dbReference type="ARBA" id="ARBA00023026"/>
    </source>
</evidence>
<evidence type="ECO:0000313" key="5">
    <source>
        <dbReference type="Proteomes" id="UP001058124"/>
    </source>
</evidence>
<dbReference type="GO" id="GO:0019867">
    <property type="term" value="C:outer membrane"/>
    <property type="evidence" value="ECO:0007669"/>
    <property type="project" value="InterPro"/>
</dbReference>
<feature type="transmembrane region" description="Helical" evidence="2">
    <location>
        <begin position="35"/>
        <end position="54"/>
    </location>
</feature>
<protein>
    <submittedName>
        <fullName evidence="4">Autotransporter</fullName>
    </submittedName>
</protein>